<dbReference type="Proteomes" id="UP000004947">
    <property type="component" value="Unassembled WGS sequence"/>
</dbReference>
<dbReference type="AlphaFoldDB" id="A6DRT1"/>
<dbReference type="InterPro" id="IPR033940">
    <property type="entry name" value="IPMI_Swivel"/>
</dbReference>
<dbReference type="InterPro" id="IPR011827">
    <property type="entry name" value="LeuD_type2/HacB/DmdB"/>
</dbReference>
<dbReference type="PANTHER" id="PTHR43345">
    <property type="entry name" value="3-ISOPROPYLMALATE DEHYDRATASE SMALL SUBUNIT 2-RELATED-RELATED"/>
    <property type="match status" value="1"/>
</dbReference>
<keyword evidence="7" id="KW-0456">Lyase</keyword>
<dbReference type="CDD" id="cd01577">
    <property type="entry name" value="IPMI_Swivel"/>
    <property type="match status" value="1"/>
</dbReference>
<comment type="pathway">
    <text evidence="3">Amino-acid biosynthesis; L-leucine biosynthesis; L-leucine from 3-methyl-2-oxobutanoate: step 2/4.</text>
</comment>
<feature type="domain" description="Aconitase A/isopropylmalate dehydratase small subunit swivel" evidence="8">
    <location>
        <begin position="73"/>
        <end position="120"/>
    </location>
</feature>
<dbReference type="SUPFAM" id="SSF52016">
    <property type="entry name" value="LeuD/IlvD-like"/>
    <property type="match status" value="1"/>
</dbReference>
<dbReference type="InterPro" id="IPR050075">
    <property type="entry name" value="LeuD"/>
</dbReference>
<dbReference type="InterPro" id="IPR015928">
    <property type="entry name" value="Aconitase/3IPM_dehydase_swvl"/>
</dbReference>
<dbReference type="OrthoDB" id="9777465at2"/>
<evidence type="ECO:0000256" key="3">
    <source>
        <dbReference type="ARBA" id="ARBA00004729"/>
    </source>
</evidence>
<comment type="caution">
    <text evidence="9">The sequence shown here is derived from an EMBL/GenBank/DDBJ whole genome shotgun (WGS) entry which is preliminary data.</text>
</comment>
<comment type="similarity">
    <text evidence="4">Belongs to the LeuD family. LeuD type 2 subfamily.</text>
</comment>
<dbReference type="EC" id="4.2.1.33" evidence="6"/>
<dbReference type="PANTHER" id="PTHR43345:SF2">
    <property type="entry name" value="3-ISOPROPYLMALATE DEHYDRATASE SMALL SUBUNIT 1"/>
    <property type="match status" value="1"/>
</dbReference>
<proteinExistence type="inferred from homology"/>
<evidence type="ECO:0000256" key="5">
    <source>
        <dbReference type="ARBA" id="ARBA00011271"/>
    </source>
</evidence>
<evidence type="ECO:0000256" key="2">
    <source>
        <dbReference type="ARBA" id="ARBA00002695"/>
    </source>
</evidence>
<evidence type="ECO:0000313" key="10">
    <source>
        <dbReference type="Proteomes" id="UP000004947"/>
    </source>
</evidence>
<comment type="subunit">
    <text evidence="5">Heterodimer of LeuC and LeuD.</text>
</comment>
<dbReference type="EMBL" id="ABCK01000026">
    <property type="protein sequence ID" value="EDM25616.1"/>
    <property type="molecule type" value="Genomic_DNA"/>
</dbReference>
<comment type="catalytic activity">
    <reaction evidence="1">
        <text>(2R,3S)-3-isopropylmalate = (2S)-2-isopropylmalate</text>
        <dbReference type="Rhea" id="RHEA:32287"/>
        <dbReference type="ChEBI" id="CHEBI:1178"/>
        <dbReference type="ChEBI" id="CHEBI:35121"/>
        <dbReference type="EC" id="4.2.1.33"/>
    </reaction>
</comment>
<name>A6DRT1_9BACT</name>
<dbReference type="eggNOG" id="COG0066">
    <property type="taxonomic scope" value="Bacteria"/>
</dbReference>
<evidence type="ECO:0000259" key="8">
    <source>
        <dbReference type="Pfam" id="PF00694"/>
    </source>
</evidence>
<dbReference type="GO" id="GO:0003861">
    <property type="term" value="F:3-isopropylmalate dehydratase activity"/>
    <property type="evidence" value="ECO:0007669"/>
    <property type="project" value="UniProtKB-EC"/>
</dbReference>
<keyword evidence="10" id="KW-1185">Reference proteome</keyword>
<evidence type="ECO:0000256" key="7">
    <source>
        <dbReference type="ARBA" id="ARBA00023239"/>
    </source>
</evidence>
<dbReference type="RefSeq" id="WP_007280549.1">
    <property type="nucleotide sequence ID" value="NZ_ABCK01000026.1"/>
</dbReference>
<comment type="function">
    <text evidence="2">Catalyzes the isomerization between 2-isopropylmalate and 3-isopropylmalate, via the formation of 2-isopropylmaleate.</text>
</comment>
<gene>
    <name evidence="9" type="ORF">LNTAR_25020</name>
</gene>
<sequence>MNTIIKGKAFVLGDNIDTDQIIPAKYLSYDPSNPEEKKYFGKFALFGVPEGESGYPGGDIRYVSEGFESDYNIIIAGENFGCGSSREHAPFALAEAGAEIVVAQSFARIYFRNSVNGGYLVPSETPVKINEEIATGEEIEINLDNNKLKNLTSGKEYDLNPLGDIKAIMEAGDVFKYAKQMGE</sequence>
<dbReference type="STRING" id="313628.LNTAR_25020"/>
<dbReference type="Gene3D" id="3.20.19.10">
    <property type="entry name" value="Aconitase, domain 4"/>
    <property type="match status" value="1"/>
</dbReference>
<protein>
    <recommendedName>
        <fullName evidence="6">3-isopropylmalate dehydratase</fullName>
        <ecNumber evidence="6">4.2.1.33</ecNumber>
    </recommendedName>
</protein>
<evidence type="ECO:0000256" key="4">
    <source>
        <dbReference type="ARBA" id="ARBA00009869"/>
    </source>
</evidence>
<evidence type="ECO:0000313" key="9">
    <source>
        <dbReference type="EMBL" id="EDM25616.1"/>
    </source>
</evidence>
<dbReference type="Pfam" id="PF00694">
    <property type="entry name" value="Aconitase_C"/>
    <property type="match status" value="1"/>
</dbReference>
<evidence type="ECO:0000256" key="1">
    <source>
        <dbReference type="ARBA" id="ARBA00000491"/>
    </source>
</evidence>
<dbReference type="InterPro" id="IPR000573">
    <property type="entry name" value="AconitaseA/IPMdHydase_ssu_swvl"/>
</dbReference>
<organism evidence="9 10">
    <name type="scientific">Lentisphaera araneosa HTCC2155</name>
    <dbReference type="NCBI Taxonomy" id="313628"/>
    <lineage>
        <taxon>Bacteria</taxon>
        <taxon>Pseudomonadati</taxon>
        <taxon>Lentisphaerota</taxon>
        <taxon>Lentisphaeria</taxon>
        <taxon>Lentisphaerales</taxon>
        <taxon>Lentisphaeraceae</taxon>
        <taxon>Lentisphaera</taxon>
    </lineage>
</organism>
<reference evidence="9 10" key="1">
    <citation type="journal article" date="2010" name="J. Bacteriol.">
        <title>Genome sequence of Lentisphaera araneosa HTCC2155T, the type species of the order Lentisphaerales in the phylum Lentisphaerae.</title>
        <authorList>
            <person name="Thrash J.C."/>
            <person name="Cho J.C."/>
            <person name="Vergin K.L."/>
            <person name="Morris R.M."/>
            <person name="Giovannoni S.J."/>
        </authorList>
    </citation>
    <scope>NUCLEOTIDE SEQUENCE [LARGE SCALE GENOMIC DNA]</scope>
    <source>
        <strain evidence="9 10">HTCC2155</strain>
    </source>
</reference>
<dbReference type="NCBIfam" id="TIGR02087">
    <property type="entry name" value="LEUD_arch"/>
    <property type="match status" value="1"/>
</dbReference>
<evidence type="ECO:0000256" key="6">
    <source>
        <dbReference type="ARBA" id="ARBA00011998"/>
    </source>
</evidence>
<accession>A6DRT1</accession>